<comment type="caution">
    <text evidence="1">The sequence shown here is derived from an EMBL/GenBank/DDBJ whole genome shotgun (WGS) entry which is preliminary data.</text>
</comment>
<dbReference type="AlphaFoldDB" id="A0A080M2L4"/>
<protein>
    <submittedName>
        <fullName evidence="1">Uncharacterized protein</fullName>
    </submittedName>
</protein>
<evidence type="ECO:0000313" key="1">
    <source>
        <dbReference type="EMBL" id="KFB74545.1"/>
    </source>
</evidence>
<dbReference type="Proteomes" id="UP000020077">
    <property type="component" value="Unassembled WGS sequence"/>
</dbReference>
<evidence type="ECO:0000313" key="2">
    <source>
        <dbReference type="Proteomes" id="UP000020077"/>
    </source>
</evidence>
<accession>A0A080M2L4</accession>
<reference evidence="1 2" key="1">
    <citation type="submission" date="2014-02" db="EMBL/GenBank/DDBJ databases">
        <title>Expanding our view of genomic diversity in Candidatus Accumulibacter clades.</title>
        <authorList>
            <person name="Skennerton C.T."/>
            <person name="Barr J.J."/>
            <person name="Slater F.R."/>
            <person name="Bond P.L."/>
            <person name="Tyson G.W."/>
        </authorList>
    </citation>
    <scope>NUCLEOTIDE SEQUENCE [LARGE SCALE GENOMIC DNA]</scope>
    <source>
        <strain evidence="2">BA-91</strain>
    </source>
</reference>
<sequence>MMRAEAAMAIIGVSASAATSIIASELGVIVEPMRTSTLFSASSLRVFLTAVVVSEASSRMR</sequence>
<organism evidence="1 2">
    <name type="scientific">Candidatus Accumulibacter phosphatis</name>
    <dbReference type="NCBI Taxonomy" id="327160"/>
    <lineage>
        <taxon>Bacteria</taxon>
        <taxon>Pseudomonadati</taxon>
        <taxon>Pseudomonadota</taxon>
        <taxon>Betaproteobacteria</taxon>
        <taxon>Candidatus Accumulibacter</taxon>
    </lineage>
</organism>
<dbReference type="EMBL" id="JDVG02000018">
    <property type="protein sequence ID" value="KFB74545.1"/>
    <property type="molecule type" value="Genomic_DNA"/>
</dbReference>
<gene>
    <name evidence="1" type="ORF">AW09_000125</name>
</gene>
<name>A0A080M2L4_9PROT</name>
<proteinExistence type="predicted"/>